<organism evidence="3 4">
    <name type="scientific">Anabas testudineus</name>
    <name type="common">Climbing perch</name>
    <name type="synonym">Anthias testudineus</name>
    <dbReference type="NCBI Taxonomy" id="64144"/>
    <lineage>
        <taxon>Eukaryota</taxon>
        <taxon>Metazoa</taxon>
        <taxon>Chordata</taxon>
        <taxon>Craniata</taxon>
        <taxon>Vertebrata</taxon>
        <taxon>Euteleostomi</taxon>
        <taxon>Actinopterygii</taxon>
        <taxon>Neopterygii</taxon>
        <taxon>Teleostei</taxon>
        <taxon>Neoteleostei</taxon>
        <taxon>Acanthomorphata</taxon>
        <taxon>Anabantaria</taxon>
        <taxon>Anabantiformes</taxon>
        <taxon>Anabantoidei</taxon>
        <taxon>Anabantidae</taxon>
        <taxon>Anabas</taxon>
    </lineage>
</organism>
<dbReference type="Pfam" id="PF00652">
    <property type="entry name" value="Ricin_B_lectin"/>
    <property type="match status" value="1"/>
</dbReference>
<keyword evidence="1" id="KW-0472">Membrane</keyword>
<accession>A0A3Q1HJG2</accession>
<dbReference type="GeneID" id="113151003"/>
<dbReference type="OrthoDB" id="9899510at2759"/>
<dbReference type="Gene3D" id="2.80.10.50">
    <property type="match status" value="1"/>
</dbReference>
<keyword evidence="1" id="KW-0812">Transmembrane</keyword>
<dbReference type="RefSeq" id="XP_026199573.1">
    <property type="nucleotide sequence ID" value="XM_026343788.1"/>
</dbReference>
<dbReference type="SMART" id="SM00458">
    <property type="entry name" value="RICIN"/>
    <property type="match status" value="1"/>
</dbReference>
<dbReference type="GeneTree" id="ENSGT00530000067979"/>
<evidence type="ECO:0000313" key="4">
    <source>
        <dbReference type="Proteomes" id="UP000265040"/>
    </source>
</evidence>
<dbReference type="Proteomes" id="UP000265040">
    <property type="component" value="Chromosome 9"/>
</dbReference>
<dbReference type="Ensembl" id="ENSATET00000005191.3">
    <property type="protein sequence ID" value="ENSATEP00000005108.2"/>
    <property type="gene ID" value="ENSATEG00000003612.3"/>
</dbReference>
<dbReference type="AlphaFoldDB" id="A0A3Q1HJG2"/>
<reference evidence="3" key="2">
    <citation type="submission" date="2025-08" db="UniProtKB">
        <authorList>
            <consortium name="Ensembl"/>
        </authorList>
    </citation>
    <scope>IDENTIFICATION</scope>
</reference>
<evidence type="ECO:0000256" key="1">
    <source>
        <dbReference type="SAM" id="Phobius"/>
    </source>
</evidence>
<dbReference type="InParanoid" id="A0A3Q1HJG2"/>
<dbReference type="InterPro" id="IPR052678">
    <property type="entry name" value="OST-beta_subunit"/>
</dbReference>
<dbReference type="PANTHER" id="PTHR36129">
    <property type="entry name" value="ORGANIC SOLUTE TRANSPORTER SUBUNIT BETA-RELATED"/>
    <property type="match status" value="1"/>
</dbReference>
<proteinExistence type="predicted"/>
<sequence>MLRVYLLVFITVKEVSGLKIRNKLLGQCLQVQADASGGRVSLGECNPHSSLQEWRWIPESRALSSLHTGECLSAPGEQYDGVFLQPCIFGADSDGTGEGVKAVDTGRGTSNQAWSCSRKGHLTLEGKGLHLSATQQSTLVFLSKEHNQGSRWRTLDNKTLCIGRDGKDNQHQDRPHYSLGKSLELFPGGISDIQKQAKPFEHIMGIEMTETYPLIDVTLSSLNTKSPADPTMIFFSMDYGMGWKITMLVLSSLALVLGTVILILNVYTNRRKKVVCVLKSYKPRPEGSVPGSQVPSERAPLTEHAVCLPQSSPTFQRGEILIEWKDGTVTPLYEA</sequence>
<keyword evidence="4" id="KW-1185">Reference proteome</keyword>
<reference evidence="3" key="1">
    <citation type="submission" date="2021-04" db="EMBL/GenBank/DDBJ databases">
        <authorList>
            <consortium name="Wellcome Sanger Institute Data Sharing"/>
        </authorList>
    </citation>
    <scope>NUCLEOTIDE SEQUENCE [LARGE SCALE GENOMIC DNA]</scope>
</reference>
<dbReference type="InterPro" id="IPR000772">
    <property type="entry name" value="Ricin_B_lectin"/>
</dbReference>
<feature type="transmembrane region" description="Helical" evidence="1">
    <location>
        <begin position="241"/>
        <end position="264"/>
    </location>
</feature>
<name>A0A3Q1HJG2_ANATE</name>
<dbReference type="InterPro" id="IPR035992">
    <property type="entry name" value="Ricin_B-like_lectins"/>
</dbReference>
<keyword evidence="1" id="KW-1133">Transmembrane helix</keyword>
<reference evidence="3" key="3">
    <citation type="submission" date="2025-09" db="UniProtKB">
        <authorList>
            <consortium name="Ensembl"/>
        </authorList>
    </citation>
    <scope>IDENTIFICATION</scope>
</reference>
<evidence type="ECO:0000259" key="2">
    <source>
        <dbReference type="SMART" id="SM00458"/>
    </source>
</evidence>
<dbReference type="SUPFAM" id="SSF50370">
    <property type="entry name" value="Ricin B-like lectins"/>
    <property type="match status" value="1"/>
</dbReference>
<protein>
    <recommendedName>
        <fullName evidence="2">Ricin B lectin domain-containing protein</fullName>
    </recommendedName>
</protein>
<evidence type="ECO:0000313" key="3">
    <source>
        <dbReference type="Ensembl" id="ENSATEP00000005108.2"/>
    </source>
</evidence>
<feature type="domain" description="Ricin B lectin" evidence="2">
    <location>
        <begin position="15"/>
        <end position="155"/>
    </location>
</feature>
<dbReference type="PROSITE" id="PS50231">
    <property type="entry name" value="RICIN_B_LECTIN"/>
    <property type="match status" value="1"/>
</dbReference>
<dbReference type="PANTHER" id="PTHR36129:SF2">
    <property type="entry name" value="RICIN B LECTIN DOMAIN-CONTAINING PROTEIN"/>
    <property type="match status" value="1"/>
</dbReference>